<feature type="compositionally biased region" description="Basic and acidic residues" evidence="1">
    <location>
        <begin position="411"/>
        <end position="442"/>
    </location>
</feature>
<feature type="compositionally biased region" description="Basic and acidic residues" evidence="1">
    <location>
        <begin position="267"/>
        <end position="300"/>
    </location>
</feature>
<evidence type="ECO:0000313" key="4">
    <source>
        <dbReference type="RefSeq" id="XP_060038622.1"/>
    </source>
</evidence>
<dbReference type="InterPro" id="IPR038891">
    <property type="entry name" value="FSIP2"/>
</dbReference>
<accession>A0ABM3WPX7</accession>
<sequence>MPNRKLNELLSIRAKRNQGVCSVKELNKYRHLTSLKSDFERNYMKEQKMIKIHVQQLCDPSRSRTHPDNLEFQEWLLWGNKQTPSEEILKRRYMNMVSKELDSMNNFSQKPSTHRIHKEEKRYLDHISRKLNDRKQTKEAWKRKEFSVLAKIGQEVEREARIEEYRRKIKEETDLKKQAMLERRIAYHLQKLQKNDLTQEDSEGRILEKSGYKKGTIHLSEKSLKTVDKKSSPAISHDTHSSSAEQKKDLFHSRARRFSSNEGTIHLSEKSLKTVDKKSSPAISHDTHSSSAEQKKDLFHSRARRFSSNEGTIHLSEKSLKTVDKKSSPAISHDTHSSSAEQKKDLFHSRARRFSSNEGTIHLSEKSLKTVDKKSSPAISHDTHSSSAEQKKDLFHSRARRFSSNEGTIHLSEKSLKTVDKKSSPAISHDTHSSSAEQKKDLFHSRARRFSSNEGYKNTNISRRTSQDIHKTKANIFHSRARRFSSDEGNKDTYMSLKPSITIRSPEAVEIYEDEENAKSSDSAEGTLKPHDSYMEEWQQHYEYPCQEKVTSEELNSIIRDVMTWVVAAVVTTLYPVVTDYEAKLRHSFYPPSEASFSSDITDTTSCYSTCSEVFLRQRSHRFQENPVSPLELTSIYNRRTPVERTYPKKVEIKLPEPKYNNISGFPHLKPCKSDSYLFTAIKTDTKKSRDVSTETDGLGYSLPPVRKFESRSMVQELKNACGSFKYNLKEENTLILEDSYEETQSEFPQTIHSVSFEAEISPQQEDTDEELSPNINIPAAASAVVDTVLDTFHSAAEAKCTKGTSRKNVSVHFEPHLTANGIKPTSPKESTPETSPCNTPENMPNVAEDMIRIILEQLITLMSSKLKQLVHHKITTRPSYPQPAKDSTSVFIPRENKWKASSADHEAANSAFKEGIQKLVLRSFSQSSLMGYIEEVISVVLGYIQIELNNERLFATEETIIVLTLLDAILTQLHRLEKADHKKRHPRLTTPSYNEERNRIASAEVATGSRRRCRFPSINVPGMFFYSEDENEDVENIVGSVLNSSVQDETTELQEQTRSHWSTKKDADLPCRTSINLFPTTFESKTELRKKKFKTNRPAFDNIDLFKDQELEPHEIDRVARKVTSAVITHLKNFKTRDDSCPQVDSEASRTEYCDTASKLIDSLLSEFSDTQIKLVNRDHGSSFSPNADKTASIRKVPLQEKEPPMDKIPSKIKATGMDEVPPIHKMTTATPSHEEPSMTKIPSVSELLVNKIFHRSVYEIFQEYTPQDSTCKDIDGNDENLSELANSMIEEIFQHQLNLLLNDDVPKSVCLPQKSEAVRTDFCKIAQKTSRGCQTLSPYTIKLSYDFLENLVYHLLLRIFSTFINTKTKVPEVYSEIDFLQMKLVSTIVTEMNKNEDIIIQNVKSLHTNYNKVTQLVSQTIYNNLLPQFGSQETIQNCVVNGCKILSETIVNLIVQEVCGNQLQNYFSSEFIPEPCRETVTVVDDTIQTTKSPLSKSSFCKLPLDIIEEIAVNFLSKLLSVFPKATNIEDNSLCAAIKNIILKILNSFQKYISKSQISIVSPSKKSATRSLADNETIEKVATSTYYHVLKHSGSHGSMYKDLMSQNTILSDIIGFLMVKEISASEFHHQIEEETSGTSLVLETIKIMEKVVDIISHKWKKTLSSPKKIILYAKVLEETLALFLAKLVSLQNASSKCVKNLSEHELSNIASQLTKSVTSEIVRNNISIVATTTKENVLNQKSVEIISQIVNSVYNHVLQQSRTHEGLYYDVNSKNCLFPEEVASLIINGILNCPLETISPKYPSTTICSDLNIKQIVEKAHQHVIKMEPKLETKLLDQNLSEENSQAKIIPHCEKQPIKIDPVIIEDHLGVISIKTQPLQKLQDQCLTDTGYSIEALRGEASVCRRKSSTLGTSSRKARKEKRVYLDQKGRLNIKPLELASRNSFPNLLKPDITKVELLKDVQNKTDLIIRLITHDINQDTSEIPVKEAFISDEKEIVLKEILKEEPKYMCFDEDMEDMTPIESGAAEPLMSGRISQSLPENCYSPIPSVSTSNTEVSPFGWKDIQETYKRKRLSKLNVTASKSAINSTSFTEMRTNLTGKESKSSTSEPTHFLLHRIMTSSSYNEDDLPSFTSNDEDHSTGPSAKITEDSLYRIGLESTSSLKFYTLFQRESMGTSIPSSKGGTSGVMADDENAGTSKQRVGVIKKMSSALSKLFPKPNADIPKSSPPSPPNVDKK</sequence>
<keyword evidence="3" id="KW-1185">Reference proteome</keyword>
<feature type="compositionally biased region" description="Basic and acidic residues" evidence="1">
    <location>
        <begin position="223"/>
        <end position="252"/>
    </location>
</feature>
<organism evidence="3 4">
    <name type="scientific">Erinaceus europaeus</name>
    <name type="common">Western European hedgehog</name>
    <dbReference type="NCBI Taxonomy" id="9365"/>
    <lineage>
        <taxon>Eukaryota</taxon>
        <taxon>Metazoa</taxon>
        <taxon>Chordata</taxon>
        <taxon>Craniata</taxon>
        <taxon>Vertebrata</taxon>
        <taxon>Euteleostomi</taxon>
        <taxon>Mammalia</taxon>
        <taxon>Eutheria</taxon>
        <taxon>Laurasiatheria</taxon>
        <taxon>Eulipotyphla</taxon>
        <taxon>Erinaceidae</taxon>
        <taxon>Erinaceinae</taxon>
        <taxon>Erinaceus</taxon>
    </lineage>
</organism>
<feature type="domain" description="Fibrous sheath-interacting protein 2 C-terminal" evidence="2">
    <location>
        <begin position="1240"/>
        <end position="2094"/>
    </location>
</feature>
<feature type="compositionally biased region" description="Pro residues" evidence="1">
    <location>
        <begin position="2227"/>
        <end position="2238"/>
    </location>
</feature>
<gene>
    <name evidence="4" type="primary">LOC132535737</name>
</gene>
<dbReference type="InterPro" id="IPR031554">
    <property type="entry name" value="FSIP2_C"/>
</dbReference>
<dbReference type="RefSeq" id="XP_060038622.1">
    <property type="nucleotide sequence ID" value="XM_060182639.1"/>
</dbReference>
<feature type="compositionally biased region" description="Polar residues" evidence="1">
    <location>
        <begin position="828"/>
        <end position="843"/>
    </location>
</feature>
<feature type="region of interest" description="Disordered" evidence="1">
    <location>
        <begin position="817"/>
        <end position="844"/>
    </location>
</feature>
<protein>
    <submittedName>
        <fullName evidence="4">Fibrous sheath-interacting protein 2-like</fullName>
    </submittedName>
</protein>
<feature type="compositionally biased region" description="Basic and acidic residues" evidence="1">
    <location>
        <begin position="363"/>
        <end position="396"/>
    </location>
</feature>
<evidence type="ECO:0000313" key="3">
    <source>
        <dbReference type="Proteomes" id="UP001652624"/>
    </source>
</evidence>
<dbReference type="PANTHER" id="PTHR21856">
    <property type="entry name" value="FIBROUS SHEATH-INTERACTING PROTEIN 2"/>
    <property type="match status" value="1"/>
</dbReference>
<evidence type="ECO:0000256" key="1">
    <source>
        <dbReference type="SAM" id="MobiDB-lite"/>
    </source>
</evidence>
<feature type="region of interest" description="Disordered" evidence="1">
    <location>
        <begin position="2126"/>
        <end position="2146"/>
    </location>
</feature>
<name>A0ABM3WPX7_ERIEU</name>
<dbReference type="Proteomes" id="UP001652624">
    <property type="component" value="Chromosome X"/>
</dbReference>
<evidence type="ECO:0000259" key="2">
    <source>
        <dbReference type="Pfam" id="PF15783"/>
    </source>
</evidence>
<feature type="compositionally biased region" description="Basic and acidic residues" evidence="1">
    <location>
        <begin position="315"/>
        <end position="348"/>
    </location>
</feature>
<proteinExistence type="predicted"/>
<dbReference type="GeneID" id="132535737"/>
<reference evidence="4" key="1">
    <citation type="submission" date="2025-08" db="UniProtKB">
        <authorList>
            <consortium name="RefSeq"/>
        </authorList>
    </citation>
    <scope>IDENTIFICATION</scope>
</reference>
<dbReference type="PANTHER" id="PTHR21856:SF7">
    <property type="entry name" value="FIBROUS SHEATH-INTERACTING PROTEIN 2"/>
    <property type="match status" value="1"/>
</dbReference>
<feature type="region of interest" description="Disordered" evidence="1">
    <location>
        <begin position="2176"/>
        <end position="2238"/>
    </location>
</feature>
<feature type="region of interest" description="Disordered" evidence="1">
    <location>
        <begin position="223"/>
        <end position="442"/>
    </location>
</feature>
<dbReference type="Pfam" id="PF15783">
    <property type="entry name" value="FSIP2"/>
    <property type="match status" value="1"/>
</dbReference>